<evidence type="ECO:0000313" key="2">
    <source>
        <dbReference type="EMBL" id="CAB4709696.1"/>
    </source>
</evidence>
<protein>
    <submittedName>
        <fullName evidence="3">Unannotated protein</fullName>
    </submittedName>
</protein>
<dbReference type="EMBL" id="CAFAAS010000013">
    <property type="protein sequence ID" value="CAB4810123.1"/>
    <property type="molecule type" value="Genomic_DNA"/>
</dbReference>
<gene>
    <name evidence="2" type="ORF">UFOPK2655_00666</name>
    <name evidence="3" type="ORF">UFOPK3077_01131</name>
    <name evidence="4" type="ORF">UFOPK3903_01216</name>
    <name evidence="5" type="ORF">UFOPK4444_00053</name>
</gene>
<name>A0A6J6YPG0_9ZZZZ</name>
<dbReference type="PROSITE" id="PS51257">
    <property type="entry name" value="PROKAR_LIPOPROTEIN"/>
    <property type="match status" value="1"/>
</dbReference>
<dbReference type="InterPro" id="IPR001173">
    <property type="entry name" value="Glyco_trans_2-like"/>
</dbReference>
<dbReference type="Pfam" id="PF00535">
    <property type="entry name" value="Glycos_transf_2"/>
    <property type="match status" value="1"/>
</dbReference>
<dbReference type="PANTHER" id="PTHR43685:SF3">
    <property type="entry name" value="SLR2126 PROTEIN"/>
    <property type="match status" value="1"/>
</dbReference>
<dbReference type="CDD" id="cd00761">
    <property type="entry name" value="Glyco_tranf_GTA_type"/>
    <property type="match status" value="1"/>
</dbReference>
<dbReference type="InterPro" id="IPR029044">
    <property type="entry name" value="Nucleotide-diphossugar_trans"/>
</dbReference>
<dbReference type="SUPFAM" id="SSF53448">
    <property type="entry name" value="Nucleotide-diphospho-sugar transferases"/>
    <property type="match status" value="1"/>
</dbReference>
<evidence type="ECO:0000313" key="4">
    <source>
        <dbReference type="EMBL" id="CAB4981834.1"/>
    </source>
</evidence>
<organism evidence="3">
    <name type="scientific">freshwater metagenome</name>
    <dbReference type="NCBI Taxonomy" id="449393"/>
    <lineage>
        <taxon>unclassified sequences</taxon>
        <taxon>metagenomes</taxon>
        <taxon>ecological metagenomes</taxon>
    </lineage>
</organism>
<dbReference type="PANTHER" id="PTHR43685">
    <property type="entry name" value="GLYCOSYLTRANSFERASE"/>
    <property type="match status" value="1"/>
</dbReference>
<evidence type="ECO:0000313" key="3">
    <source>
        <dbReference type="EMBL" id="CAB4810123.1"/>
    </source>
</evidence>
<evidence type="ECO:0000313" key="5">
    <source>
        <dbReference type="EMBL" id="CAB5140828.1"/>
    </source>
</evidence>
<accession>A0A6J6YPG0</accession>
<dbReference type="EMBL" id="CAFBRZ010000002">
    <property type="protein sequence ID" value="CAB5140828.1"/>
    <property type="molecule type" value="Genomic_DNA"/>
</dbReference>
<dbReference type="EMBL" id="CAFBOD010000015">
    <property type="protein sequence ID" value="CAB4981834.1"/>
    <property type="molecule type" value="Genomic_DNA"/>
</dbReference>
<sequence>MTQETFRFERPRDLGLVKRPTLSVAIITACRDGQEKLNLLMASLAAQSYPENLLTVYIIDDGSSMPIEMPAIAPKKTKIIKYKNAPNKWGKTAATNDVTSAIKADVFWFVDADMVFEKDHLAHHMKWHHAGDGFAVLGWKRFVKEWEYSAQRAFESIRSGKFSQLQSESWGKELWENRIERTQDLLHPALDGYRAFVGATFSIKSELWRKIGGYRRNLVTGEDTELGWRLFMDGVRILPERSAQSWHLGYSTVEINKEQIDRHNQPALAQYIPEMKQVRARTKSAWEVPTFELIVDVRNAKLQQLNNICARLISLPGTQANVVLLASWSQLKKRYSPVTDKHADLREIYNWLKSEDNFSFEEIGEENLEIEELLNRFTDSPTPFHLFADGDFDGDFDGKTLCDYLLSSENGLVGLATQNDRRAFAVFQPALARSISMRGSIYKNISTTWGVVWMTNESFIALHSGSEFRFARALNFVKREGKKINSPRQLLTFVRKLLGVLIRKVLK</sequence>
<dbReference type="AlphaFoldDB" id="A0A6J6YPG0"/>
<evidence type="ECO:0000259" key="1">
    <source>
        <dbReference type="Pfam" id="PF00535"/>
    </source>
</evidence>
<dbReference type="EMBL" id="CAEZYE010000028">
    <property type="protein sequence ID" value="CAB4709696.1"/>
    <property type="molecule type" value="Genomic_DNA"/>
</dbReference>
<proteinExistence type="predicted"/>
<reference evidence="3" key="1">
    <citation type="submission" date="2020-05" db="EMBL/GenBank/DDBJ databases">
        <authorList>
            <person name="Chiriac C."/>
            <person name="Salcher M."/>
            <person name="Ghai R."/>
            <person name="Kavagutti S V."/>
        </authorList>
    </citation>
    <scope>NUCLEOTIDE SEQUENCE</scope>
</reference>
<feature type="domain" description="Glycosyltransferase 2-like" evidence="1">
    <location>
        <begin position="26"/>
        <end position="154"/>
    </location>
</feature>
<dbReference type="InterPro" id="IPR050834">
    <property type="entry name" value="Glycosyltransf_2"/>
</dbReference>
<dbReference type="Gene3D" id="3.90.550.10">
    <property type="entry name" value="Spore Coat Polysaccharide Biosynthesis Protein SpsA, Chain A"/>
    <property type="match status" value="1"/>
</dbReference>